<dbReference type="Pfam" id="PF01432">
    <property type="entry name" value="Peptidase_M3"/>
    <property type="match status" value="1"/>
</dbReference>
<evidence type="ECO:0000259" key="9">
    <source>
        <dbReference type="Pfam" id="PF19310"/>
    </source>
</evidence>
<dbReference type="Gene3D" id="1.10.1370.40">
    <property type="match status" value="1"/>
</dbReference>
<feature type="domain" description="Peptidase M3A/M3B catalytic" evidence="8">
    <location>
        <begin position="225"/>
        <end position="663"/>
    </location>
</feature>
<dbReference type="AlphaFoldDB" id="A0A7V8ZU00"/>
<protein>
    <submittedName>
        <fullName evidence="10">M3 family metallopeptidase</fullName>
    </submittedName>
</protein>
<proteinExistence type="inferred from homology"/>
<dbReference type="InterPro" id="IPR045090">
    <property type="entry name" value="Pept_M3A_M3B"/>
</dbReference>
<feature type="domain" description="Oligopeptidase A N-terminal" evidence="9">
    <location>
        <begin position="50"/>
        <end position="138"/>
    </location>
</feature>
<dbReference type="SUPFAM" id="SSF55486">
    <property type="entry name" value="Metalloproteases ('zincins'), catalytic domain"/>
    <property type="match status" value="1"/>
</dbReference>
<keyword evidence="6 7" id="KW-0482">Metalloprotease</keyword>
<dbReference type="RefSeq" id="WP_181289094.1">
    <property type="nucleotide sequence ID" value="NZ_VDLV01000031.1"/>
</dbReference>
<comment type="similarity">
    <text evidence="1 7">Belongs to the peptidase M3 family.</text>
</comment>
<evidence type="ECO:0000313" key="10">
    <source>
        <dbReference type="EMBL" id="MBA1379623.1"/>
    </source>
</evidence>
<evidence type="ECO:0000256" key="1">
    <source>
        <dbReference type="ARBA" id="ARBA00006040"/>
    </source>
</evidence>
<dbReference type="GO" id="GO:0004222">
    <property type="term" value="F:metalloendopeptidase activity"/>
    <property type="evidence" value="ECO:0007669"/>
    <property type="project" value="InterPro"/>
</dbReference>
<evidence type="ECO:0000256" key="6">
    <source>
        <dbReference type="ARBA" id="ARBA00023049"/>
    </source>
</evidence>
<evidence type="ECO:0000256" key="4">
    <source>
        <dbReference type="ARBA" id="ARBA00022801"/>
    </source>
</evidence>
<evidence type="ECO:0000256" key="5">
    <source>
        <dbReference type="ARBA" id="ARBA00022833"/>
    </source>
</evidence>
<evidence type="ECO:0000259" key="8">
    <source>
        <dbReference type="Pfam" id="PF01432"/>
    </source>
</evidence>
<comment type="cofactor">
    <cofactor evidence="7">
        <name>Zn(2+)</name>
        <dbReference type="ChEBI" id="CHEBI:29105"/>
    </cofactor>
    <text evidence="7">Binds 1 zinc ion.</text>
</comment>
<dbReference type="GO" id="GO:0006518">
    <property type="term" value="P:peptide metabolic process"/>
    <property type="evidence" value="ECO:0007669"/>
    <property type="project" value="TreeGrafter"/>
</dbReference>
<evidence type="ECO:0000313" key="11">
    <source>
        <dbReference type="Proteomes" id="UP000572407"/>
    </source>
</evidence>
<evidence type="ECO:0000256" key="3">
    <source>
        <dbReference type="ARBA" id="ARBA00022723"/>
    </source>
</evidence>
<sequence length="670" mass="75710">MSYVENPLLQTYDLPPFADIQAEHFSPALDRILAESRDKVADIIASQTPFPTWDDLVLAMDEIHTRLEGFGYLLNLLSGIRDGEPWKQASLDCGTRLIDFRTELQKNAELFQLYERLEKSEIGNNFEPARRRVLAKNLLQFCENLPCMAGTDQNQVKLRIANAEQLFWEQLQAANKAWTLPIVDEGQLSGLPAAFKQRMAHQANKAGQTGWLLTLDDESRRIVTLYADNRSLRQQIHEAYCTRASDQGPQAGEFDNGLVLKQLLDDRHQYANLLGYSDFARMTVASEQAQSPEEVMAFLSAQLQSQQSTFNRDAEQLKAFAREQGLSEPEPWDYPYLAEKLRHQAAGTSQQALSAWFPLDVIFPKLLAIATDLFAVDFIERKDVPTWDPDVRLFEVSEKGSCIGYIYFDPYVADGRDGYSQTTTIRDRQVTAEGQLRRPIAVLHGWLPRGTAANPMLLDHLQLRILFHELGHCLQQVLSQANYRDISSINRLSRDSAEFAGCLFEQWCFSKECLVRVSTHHQTGAPLPDEMADQLITLVTTQASWEAAGNLRNALFDFELHRTHGDGRSVQQVFKQVSEQISHLPVIANSRLANGLDYLVTGYEAKMYAYLWGTALAERVFNRFKRDGVFNATTGKAFRQHVLGPGDSRPLSESIAAFLQSTDHRDGATT</sequence>
<dbReference type="GO" id="GO:0046872">
    <property type="term" value="F:metal ion binding"/>
    <property type="evidence" value="ECO:0007669"/>
    <property type="project" value="UniProtKB-UniRule"/>
</dbReference>
<keyword evidence="5 7" id="KW-0862">Zinc</keyword>
<accession>A0A7V8ZU00</accession>
<dbReference type="Gene3D" id="1.10.1370.10">
    <property type="entry name" value="Neurolysin, domain 3"/>
    <property type="match status" value="1"/>
</dbReference>
<gene>
    <name evidence="10" type="ORF">FHK92_17735</name>
</gene>
<keyword evidence="2 7" id="KW-0645">Protease</keyword>
<dbReference type="EMBL" id="VDLV01000031">
    <property type="protein sequence ID" value="MBA1379623.1"/>
    <property type="molecule type" value="Genomic_DNA"/>
</dbReference>
<dbReference type="GO" id="GO:0006508">
    <property type="term" value="P:proteolysis"/>
    <property type="evidence" value="ECO:0007669"/>
    <property type="project" value="UniProtKB-KW"/>
</dbReference>
<dbReference type="InterPro" id="IPR045666">
    <property type="entry name" value="OpdA_N"/>
</dbReference>
<evidence type="ECO:0000256" key="2">
    <source>
        <dbReference type="ARBA" id="ARBA00022670"/>
    </source>
</evidence>
<organism evidence="10 11">
    <name type="scientific">Pseudomonas brassicacearum subsp. neoaurantiaca</name>
    <dbReference type="NCBI Taxonomy" id="494916"/>
    <lineage>
        <taxon>Bacteria</taxon>
        <taxon>Pseudomonadati</taxon>
        <taxon>Pseudomonadota</taxon>
        <taxon>Gammaproteobacteria</taxon>
        <taxon>Pseudomonadales</taxon>
        <taxon>Pseudomonadaceae</taxon>
        <taxon>Pseudomonas</taxon>
    </lineage>
</organism>
<dbReference type="InterPro" id="IPR024079">
    <property type="entry name" value="MetalloPept_cat_dom_sf"/>
</dbReference>
<keyword evidence="4 7" id="KW-0378">Hydrolase</keyword>
<dbReference type="InterPro" id="IPR001567">
    <property type="entry name" value="Pept_M3A_M3B_dom"/>
</dbReference>
<dbReference type="Pfam" id="PF19310">
    <property type="entry name" value="TOP_N"/>
    <property type="match status" value="1"/>
</dbReference>
<reference evidence="10 11" key="1">
    <citation type="submission" date="2019-06" db="EMBL/GenBank/DDBJ databases">
        <title>Analysis of the biodiversity of Brassica napus bacterial endophytes for the selection of potential efficient biofertilizers for rapeseed crops.</title>
        <authorList>
            <person name="Jimenez-Gomez A."/>
            <person name="Saati-Santamaria Z."/>
            <person name="Menendez E."/>
            <person name="Rivas R."/>
            <person name="Mateos P.F."/>
            <person name="Velazquez E."/>
            <person name="Garcia-Fraile P."/>
        </authorList>
    </citation>
    <scope>NUCLEOTIDE SEQUENCE [LARGE SCALE GENOMIC DNA]</scope>
    <source>
        <strain evidence="10 11">CDVBN10</strain>
    </source>
</reference>
<keyword evidence="3 7" id="KW-0479">Metal-binding</keyword>
<dbReference type="Gene3D" id="3.40.390.10">
    <property type="entry name" value="Collagenase (Catalytic Domain)"/>
    <property type="match status" value="1"/>
</dbReference>
<dbReference type="PANTHER" id="PTHR11804:SF84">
    <property type="entry name" value="SACCHAROLYSIN"/>
    <property type="match status" value="1"/>
</dbReference>
<dbReference type="Proteomes" id="UP000572407">
    <property type="component" value="Unassembled WGS sequence"/>
</dbReference>
<name>A0A7V8ZU00_9PSED</name>
<dbReference type="PANTHER" id="PTHR11804">
    <property type="entry name" value="PROTEASE M3 THIMET OLIGOPEPTIDASE-RELATED"/>
    <property type="match status" value="1"/>
</dbReference>
<dbReference type="InterPro" id="IPR024077">
    <property type="entry name" value="Neurolysin/TOP_dom2"/>
</dbReference>
<evidence type="ECO:0000256" key="7">
    <source>
        <dbReference type="RuleBase" id="RU003435"/>
    </source>
</evidence>
<comment type="caution">
    <text evidence="10">The sequence shown here is derived from an EMBL/GenBank/DDBJ whole genome shotgun (WGS) entry which is preliminary data.</text>
</comment>